<dbReference type="InterPro" id="IPR036291">
    <property type="entry name" value="NAD(P)-bd_dom_sf"/>
</dbReference>
<sequence>MEIAVLGGGNGAYATAADLALHGHAVRWWRRDGKAFGPVLQDKMITLVDGDGRHQARIALPTTNLVEAVSGGEVVIVP</sequence>
<proteinExistence type="predicted"/>
<protein>
    <submittedName>
        <fullName evidence="1">Opine dehydrogenase</fullName>
    </submittedName>
</protein>
<reference evidence="1" key="1">
    <citation type="submission" date="2013-08" db="EMBL/GenBank/DDBJ databases">
        <authorList>
            <person name="Mendez C."/>
            <person name="Richter M."/>
            <person name="Ferrer M."/>
            <person name="Sanchez J."/>
        </authorList>
    </citation>
    <scope>NUCLEOTIDE SEQUENCE</scope>
</reference>
<evidence type="ECO:0000313" key="1">
    <source>
        <dbReference type="EMBL" id="EQD54534.1"/>
    </source>
</evidence>
<name>T1BMI6_9ZZZZ</name>
<dbReference type="AlphaFoldDB" id="T1BMI6"/>
<organism evidence="1">
    <name type="scientific">mine drainage metagenome</name>
    <dbReference type="NCBI Taxonomy" id="410659"/>
    <lineage>
        <taxon>unclassified sequences</taxon>
        <taxon>metagenomes</taxon>
        <taxon>ecological metagenomes</taxon>
    </lineage>
</organism>
<dbReference type="SUPFAM" id="SSF51735">
    <property type="entry name" value="NAD(P)-binding Rossmann-fold domains"/>
    <property type="match status" value="1"/>
</dbReference>
<accession>T1BMI6</accession>
<reference evidence="1" key="2">
    <citation type="journal article" date="2014" name="ISME J.">
        <title>Microbial stratification in low pH oxic and suboxic macroscopic growths along an acid mine drainage.</title>
        <authorList>
            <person name="Mendez-Garcia C."/>
            <person name="Mesa V."/>
            <person name="Sprenger R.R."/>
            <person name="Richter M."/>
            <person name="Diez M.S."/>
            <person name="Solano J."/>
            <person name="Bargiela R."/>
            <person name="Golyshina O.V."/>
            <person name="Manteca A."/>
            <person name="Ramos J.L."/>
            <person name="Gallego J.R."/>
            <person name="Llorente I."/>
            <person name="Martins Dos Santos V.A."/>
            <person name="Jensen O.N."/>
            <person name="Pelaez A.I."/>
            <person name="Sanchez J."/>
            <person name="Ferrer M."/>
        </authorList>
    </citation>
    <scope>NUCLEOTIDE SEQUENCE</scope>
</reference>
<gene>
    <name evidence="1" type="ORF">B1B_09650</name>
</gene>
<dbReference type="EMBL" id="AUZY01006395">
    <property type="protein sequence ID" value="EQD54534.1"/>
    <property type="molecule type" value="Genomic_DNA"/>
</dbReference>
<comment type="caution">
    <text evidence="1">The sequence shown here is derived from an EMBL/GenBank/DDBJ whole genome shotgun (WGS) entry which is preliminary data.</text>
</comment>
<feature type="non-terminal residue" evidence="1">
    <location>
        <position position="78"/>
    </location>
</feature>
<dbReference type="Gene3D" id="3.40.50.720">
    <property type="entry name" value="NAD(P)-binding Rossmann-like Domain"/>
    <property type="match status" value="1"/>
</dbReference>